<protein>
    <submittedName>
        <fullName evidence="1">Uncharacterized protein</fullName>
    </submittedName>
</protein>
<keyword evidence="2" id="KW-1185">Reference proteome</keyword>
<evidence type="ECO:0000313" key="1">
    <source>
        <dbReference type="EMBL" id="SEM30538.1"/>
    </source>
</evidence>
<dbReference type="Proteomes" id="UP000198953">
    <property type="component" value="Unassembled WGS sequence"/>
</dbReference>
<reference evidence="1 2" key="1">
    <citation type="submission" date="2016-10" db="EMBL/GenBank/DDBJ databases">
        <authorList>
            <person name="de Groot N.N."/>
        </authorList>
    </citation>
    <scope>NUCLEOTIDE SEQUENCE [LARGE SCALE GENOMIC DNA]</scope>
    <source>
        <strain evidence="1 2">DSM 43357</strain>
    </source>
</reference>
<organism evidence="1 2">
    <name type="scientific">Nonomuraea pusilla</name>
    <dbReference type="NCBI Taxonomy" id="46177"/>
    <lineage>
        <taxon>Bacteria</taxon>
        <taxon>Bacillati</taxon>
        <taxon>Actinomycetota</taxon>
        <taxon>Actinomycetes</taxon>
        <taxon>Streptosporangiales</taxon>
        <taxon>Streptosporangiaceae</taxon>
        <taxon>Nonomuraea</taxon>
    </lineage>
</organism>
<evidence type="ECO:0000313" key="2">
    <source>
        <dbReference type="Proteomes" id="UP000198953"/>
    </source>
</evidence>
<gene>
    <name evidence="1" type="ORF">SAMN05660976_04810</name>
</gene>
<sequence length="66" mass="6888">MSVTIRNDGWAAPVDPRGLALVCGTPPPSAGPQLAGRAEYSIRLANQGTWEAATGMNDLLHTVTVN</sequence>
<proteinExistence type="predicted"/>
<dbReference type="RefSeq" id="WP_091102898.1">
    <property type="nucleotide sequence ID" value="NZ_FOBF01000011.1"/>
</dbReference>
<dbReference type="EMBL" id="FOBF01000011">
    <property type="protein sequence ID" value="SEM30538.1"/>
    <property type="molecule type" value="Genomic_DNA"/>
</dbReference>
<name>A0A1H7XBK3_9ACTN</name>
<dbReference type="STRING" id="46177.SAMN05660976_04810"/>
<dbReference type="AlphaFoldDB" id="A0A1H7XBK3"/>
<accession>A0A1H7XBK3</accession>
<dbReference type="OrthoDB" id="9760654at2"/>